<dbReference type="InterPro" id="IPR009010">
    <property type="entry name" value="Asp_de-COase-like_dom_sf"/>
</dbReference>
<reference evidence="10" key="1">
    <citation type="submission" date="2016-10" db="EMBL/GenBank/DDBJ databases">
        <authorList>
            <person name="de Groot N.N."/>
        </authorList>
    </citation>
    <scope>NUCLEOTIDE SEQUENCE</scope>
</reference>
<dbReference type="GO" id="GO:0046872">
    <property type="term" value="F:metal ion binding"/>
    <property type="evidence" value="ECO:0007669"/>
    <property type="project" value="UniProtKB-KW"/>
</dbReference>
<protein>
    <submittedName>
        <fullName evidence="10">Thiosulfate reductase</fullName>
        <ecNumber evidence="10">1.-.-.-</ecNumber>
    </submittedName>
</protein>
<evidence type="ECO:0000256" key="5">
    <source>
        <dbReference type="ARBA" id="ARBA00022729"/>
    </source>
</evidence>
<dbReference type="InterPro" id="IPR006963">
    <property type="entry name" value="Mopterin_OxRdtase_4Fe-4S_dom"/>
</dbReference>
<dbReference type="PROSITE" id="PS51669">
    <property type="entry name" value="4FE4S_MOW_BIS_MGD"/>
    <property type="match status" value="1"/>
</dbReference>
<dbReference type="InterPro" id="IPR006657">
    <property type="entry name" value="MoPterin_dinucl-bd_dom"/>
</dbReference>
<dbReference type="GO" id="GO:0043546">
    <property type="term" value="F:molybdopterin cofactor binding"/>
    <property type="evidence" value="ECO:0007669"/>
    <property type="project" value="InterPro"/>
</dbReference>
<evidence type="ECO:0000256" key="4">
    <source>
        <dbReference type="ARBA" id="ARBA00022723"/>
    </source>
</evidence>
<dbReference type="PANTHER" id="PTHR43742">
    <property type="entry name" value="TRIMETHYLAMINE-N-OXIDE REDUCTASE"/>
    <property type="match status" value="1"/>
</dbReference>
<dbReference type="Gene3D" id="2.20.25.90">
    <property type="entry name" value="ADC-like domains"/>
    <property type="match status" value="1"/>
</dbReference>
<evidence type="ECO:0000256" key="6">
    <source>
        <dbReference type="ARBA" id="ARBA00023002"/>
    </source>
</evidence>
<keyword evidence="2" id="KW-0004">4Fe-4S</keyword>
<dbReference type="GO" id="GO:0051539">
    <property type="term" value="F:4 iron, 4 sulfur cluster binding"/>
    <property type="evidence" value="ECO:0007669"/>
    <property type="project" value="UniProtKB-KW"/>
</dbReference>
<sequence length="800" mass="90350">MQVEVSRRKFLKGTVAMSVVGGTAISVTNLLGEDSKNNLINIPKTITTKTSNEKKVEKIPTLCEMCVNKCAAIARVEDGIVTKLDPNPMFPKSRNMLCPRGNAGIQALYDPDRLKYPMIRIGKKGEGKFKRVTWDEAFTYITEKTTKILDEEKDNRSTFLFCTGEGMAEHTFKQFYTAFGSANWLNHASLCLQTVISGYGVTLGTYPQADLENAEYVIMAGANRAEAIVTPDTMDIFKRTKGRGAKLICIDPRFTNTAAKSDKWLPIKPGTDLAFVLALTYVVLNEKLYNEKYVAENFNGFEAYQASVINNKYTPEWAEPITGIKAKDIYEIAREFMAHAPKSIYYPGRRSTFAKNDFQLRRAMAIFQGLSGGIDCKGGLVFGKKLNIELAEGIAPIYDQEKRRAMIKSNSPKYTNTTSALVSAGGSWIAWRNRYLDDIMPYKVRGMFIYKHNPLLNTPNSSKSREMLRKMELVVAIDTMPSDTVMYADVVLPECTYLERTDPVKTFGGVEPSIAQRNKVIDPLFESKPVIEILRGLTEKLSKPLFEITKKYDAEVQAELEDSDEEDIFEEFDISLPFKETQENINKEAVSEYNGASEALKKYGVFYPKMDIYYKKISDNVHQYYPEKEKLYSVNGGKTKTNSEKVECNLPNLAKKGIDPMPIWRDEYNIQIPHDKFLMLTGRHAQFTQSGTANNSMLRDLIPENYIWINKRVANIKSIKFGDKVKVTSKIGSIIIRAYPTEKIAPNQVFFIHGFGEESSALTWAYRSGANDNEIIDDVIEPIYGAASMHETFVEVMKVL</sequence>
<evidence type="ECO:0000259" key="9">
    <source>
        <dbReference type="PROSITE" id="PS51669"/>
    </source>
</evidence>
<evidence type="ECO:0000256" key="2">
    <source>
        <dbReference type="ARBA" id="ARBA00022485"/>
    </source>
</evidence>
<dbReference type="SUPFAM" id="SSF50692">
    <property type="entry name" value="ADC-like"/>
    <property type="match status" value="1"/>
</dbReference>
<organism evidence="10">
    <name type="scientific">hydrothermal vent metagenome</name>
    <dbReference type="NCBI Taxonomy" id="652676"/>
    <lineage>
        <taxon>unclassified sequences</taxon>
        <taxon>metagenomes</taxon>
        <taxon>ecological metagenomes</taxon>
    </lineage>
</organism>
<evidence type="ECO:0000256" key="1">
    <source>
        <dbReference type="ARBA" id="ARBA00010312"/>
    </source>
</evidence>
<dbReference type="Gene3D" id="3.40.228.10">
    <property type="entry name" value="Dimethylsulfoxide Reductase, domain 2"/>
    <property type="match status" value="1"/>
</dbReference>
<keyword evidence="8" id="KW-0411">Iron-sulfur</keyword>
<name>A0A1W1BJS6_9ZZZZ</name>
<keyword evidence="4" id="KW-0479">Metal-binding</keyword>
<dbReference type="SMART" id="SM00926">
    <property type="entry name" value="Molybdop_Fe4S4"/>
    <property type="match status" value="1"/>
</dbReference>
<proteinExistence type="inferred from homology"/>
<accession>A0A1W1BJS6</accession>
<dbReference type="CDD" id="cd02778">
    <property type="entry name" value="MopB_CT_Thiosulfate-R-like"/>
    <property type="match status" value="1"/>
</dbReference>
<dbReference type="InterPro" id="IPR006656">
    <property type="entry name" value="Mopterin_OxRdtase"/>
</dbReference>
<evidence type="ECO:0000313" key="10">
    <source>
        <dbReference type="EMBL" id="SFV53782.1"/>
    </source>
</evidence>
<dbReference type="InterPro" id="IPR050612">
    <property type="entry name" value="Prok_Mopterin_Oxidored"/>
</dbReference>
<dbReference type="Pfam" id="PF01568">
    <property type="entry name" value="Molydop_binding"/>
    <property type="match status" value="1"/>
</dbReference>
<dbReference type="Pfam" id="PF00384">
    <property type="entry name" value="Molybdopterin"/>
    <property type="match status" value="1"/>
</dbReference>
<keyword evidence="7" id="KW-0408">Iron</keyword>
<dbReference type="Pfam" id="PF04879">
    <property type="entry name" value="Molybdop_Fe4S4"/>
    <property type="match status" value="1"/>
</dbReference>
<dbReference type="EC" id="1.-.-.-" evidence="10"/>
<dbReference type="EMBL" id="FPHE01000048">
    <property type="protein sequence ID" value="SFV53782.1"/>
    <property type="molecule type" value="Genomic_DNA"/>
</dbReference>
<evidence type="ECO:0000256" key="7">
    <source>
        <dbReference type="ARBA" id="ARBA00023004"/>
    </source>
</evidence>
<dbReference type="GO" id="GO:0016491">
    <property type="term" value="F:oxidoreductase activity"/>
    <property type="evidence" value="ECO:0007669"/>
    <property type="project" value="UniProtKB-KW"/>
</dbReference>
<dbReference type="Gene3D" id="3.40.50.740">
    <property type="match status" value="1"/>
</dbReference>
<evidence type="ECO:0000256" key="8">
    <source>
        <dbReference type="ARBA" id="ARBA00023014"/>
    </source>
</evidence>
<dbReference type="AlphaFoldDB" id="A0A1W1BJS6"/>
<comment type="similarity">
    <text evidence="1">Belongs to the prokaryotic molybdopterin-containing oxidoreductase family.</text>
</comment>
<keyword evidence="5" id="KW-0732">Signal</keyword>
<dbReference type="SUPFAM" id="SSF53706">
    <property type="entry name" value="Formate dehydrogenase/DMSO reductase, domains 1-3"/>
    <property type="match status" value="1"/>
</dbReference>
<feature type="domain" description="4Fe-4S Mo/W bis-MGD-type" evidence="9">
    <location>
        <begin position="56"/>
        <end position="112"/>
    </location>
</feature>
<gene>
    <name evidence="10" type="ORF">MNB_SV-12-13</name>
</gene>
<dbReference type="PANTHER" id="PTHR43742:SF9">
    <property type="entry name" value="TETRATHIONATE REDUCTASE SUBUNIT A"/>
    <property type="match status" value="1"/>
</dbReference>
<dbReference type="Gene3D" id="2.40.40.20">
    <property type="match status" value="1"/>
</dbReference>
<keyword evidence="6 10" id="KW-0560">Oxidoreductase</keyword>
<keyword evidence="3" id="KW-0500">Molybdenum</keyword>
<dbReference type="CDD" id="cd02755">
    <property type="entry name" value="MopB_Thiosulfate-R-like"/>
    <property type="match status" value="1"/>
</dbReference>
<evidence type="ECO:0000256" key="3">
    <source>
        <dbReference type="ARBA" id="ARBA00022505"/>
    </source>
</evidence>